<dbReference type="EMBL" id="CAADRP010001974">
    <property type="protein sequence ID" value="VFU58238.1"/>
    <property type="molecule type" value="Genomic_DNA"/>
</dbReference>
<proteinExistence type="predicted"/>
<sequence>METLTILSAKLHDYCASSYRAPLSAEAASMILTFLLCRGKKTDHVAVSPVAANTRVLLVQSLARKVR</sequence>
<accession>A0A6N2MXX3</accession>
<name>A0A6N2MXX3_SALVM</name>
<protein>
    <submittedName>
        <fullName evidence="1">Uncharacterized protein</fullName>
    </submittedName>
</protein>
<reference evidence="1" key="1">
    <citation type="submission" date="2019-03" db="EMBL/GenBank/DDBJ databases">
        <authorList>
            <person name="Mank J."/>
            <person name="Almeida P."/>
        </authorList>
    </citation>
    <scope>NUCLEOTIDE SEQUENCE</scope>
    <source>
        <strain evidence="1">78183</strain>
    </source>
</reference>
<gene>
    <name evidence="1" type="ORF">SVIM_LOCUS424448</name>
</gene>
<evidence type="ECO:0000313" key="1">
    <source>
        <dbReference type="EMBL" id="VFU58238.1"/>
    </source>
</evidence>
<organism evidence="1">
    <name type="scientific">Salix viminalis</name>
    <name type="common">Common osier</name>
    <name type="synonym">Basket willow</name>
    <dbReference type="NCBI Taxonomy" id="40686"/>
    <lineage>
        <taxon>Eukaryota</taxon>
        <taxon>Viridiplantae</taxon>
        <taxon>Streptophyta</taxon>
        <taxon>Embryophyta</taxon>
        <taxon>Tracheophyta</taxon>
        <taxon>Spermatophyta</taxon>
        <taxon>Magnoliopsida</taxon>
        <taxon>eudicotyledons</taxon>
        <taxon>Gunneridae</taxon>
        <taxon>Pentapetalae</taxon>
        <taxon>rosids</taxon>
        <taxon>fabids</taxon>
        <taxon>Malpighiales</taxon>
        <taxon>Salicaceae</taxon>
        <taxon>Saliceae</taxon>
        <taxon>Salix</taxon>
    </lineage>
</organism>
<dbReference type="AlphaFoldDB" id="A0A6N2MXX3"/>